<sequence>MVSLASPAGAMMPPPLPTPLSRRPPYALKRDSSYLGSDDSNAPPSPTKRLKVAFSPNVDVRIVDDWNEKSFDLVKEEVRIAIDRHRAAGDEHDDTPYAKLLQFLGQDARSDEAPTAKLLMKYLVALDARVSSLAQCSKVIAAVLDLSWLGRDENFVRIYLKLLCSIATAHARYLPSILDSLVSHLASLSPSLGRLPGEAAISKTNMISRVHMTIRTILRQIPSATGVLSKSIRLLFPNDLENTRSYLQYQKHLLQLAEYTPELKADIMALITQRLVSIDVQIQQDLEDVDEEVEEKLFQPGMKAHPDHAEDFVDSDDESVSESELTMTDDEQRLRDLRLQVSKMDGTLDLLFDYYTPLIQDGRVPEQNEAYQQLLSHFTTFIMPNRTRHAQFLLFHFAQSSTTHTMLFAKQCLEIVMEHGSAANRLNACAFLSSFVARGAHLQSDVVQDIFSVLCEFLDDMRQRYEPTCRGPNRLSYSLYYAVAQAILYIFCFRWRDLAMGSASPELGDEELSEDDLLADGRELAWYPGVKEILRRNIYSALNPLKVCSPAIVAEFAKIANHLRFIYVFPLLETNKRLRLGQIAAFYTGSLPDIGRRETAWDRKTGETHLQLEAYFPFDPYHLPTSRHWVESDYNEWKLPSGMRRDDEDEEYSEDEDDESDDGSLLDEVENMPVAADMISQSS</sequence>
<feature type="region of interest" description="Disordered" evidence="2">
    <location>
        <begin position="640"/>
        <end position="683"/>
    </location>
</feature>
<dbReference type="PANTHER" id="PTHR12790">
    <property type="entry name" value="TRANSCRIPTION INITIATION FACTOR IA RRN3"/>
    <property type="match status" value="1"/>
</dbReference>
<name>A0AAQ3R4L7_9PEZI</name>
<dbReference type="GO" id="GO:0001181">
    <property type="term" value="F:RNA polymerase I general transcription initiation factor activity"/>
    <property type="evidence" value="ECO:0007669"/>
    <property type="project" value="InterPro"/>
</dbReference>
<dbReference type="GO" id="GO:0006361">
    <property type="term" value="P:transcription initiation at RNA polymerase I promoter"/>
    <property type="evidence" value="ECO:0007669"/>
    <property type="project" value="InterPro"/>
</dbReference>
<evidence type="ECO:0000256" key="1">
    <source>
        <dbReference type="ARBA" id="ARBA00010098"/>
    </source>
</evidence>
<dbReference type="InterPro" id="IPR016024">
    <property type="entry name" value="ARM-type_fold"/>
</dbReference>
<organism evidence="3 4">
    <name type="scientific">Acrodontium crateriforme</name>
    <dbReference type="NCBI Taxonomy" id="150365"/>
    <lineage>
        <taxon>Eukaryota</taxon>
        <taxon>Fungi</taxon>
        <taxon>Dikarya</taxon>
        <taxon>Ascomycota</taxon>
        <taxon>Pezizomycotina</taxon>
        <taxon>Dothideomycetes</taxon>
        <taxon>Dothideomycetidae</taxon>
        <taxon>Mycosphaerellales</taxon>
        <taxon>Teratosphaeriaceae</taxon>
        <taxon>Acrodontium</taxon>
    </lineage>
</organism>
<protein>
    <submittedName>
        <fullName evidence="3">RNA polymerase I-specific transcription initiation factor RRN3</fullName>
    </submittedName>
</protein>
<comment type="similarity">
    <text evidence="1">Belongs to the RRN3 family.</text>
</comment>
<gene>
    <name evidence="3" type="ORF">R9X50_00387500</name>
</gene>
<dbReference type="Proteomes" id="UP001303373">
    <property type="component" value="Chromosome 5"/>
</dbReference>
<proteinExistence type="inferred from homology"/>
<reference evidence="3 4" key="1">
    <citation type="submission" date="2023-11" db="EMBL/GenBank/DDBJ databases">
        <title>An acidophilic fungus is an integral part of prey digestion in a carnivorous sundew plant.</title>
        <authorList>
            <person name="Tsai I.J."/>
        </authorList>
    </citation>
    <scope>NUCLEOTIDE SEQUENCE [LARGE SCALE GENOMIC DNA]</scope>
    <source>
        <strain evidence="3">169a</strain>
    </source>
</reference>
<dbReference type="PANTHER" id="PTHR12790:SF0">
    <property type="entry name" value="RNA POLYMERASE I-SPECIFIC TRANSCRIPTION INITIATION FACTOR RRN3-RELATED"/>
    <property type="match status" value="1"/>
</dbReference>
<dbReference type="GO" id="GO:0003743">
    <property type="term" value="F:translation initiation factor activity"/>
    <property type="evidence" value="ECO:0007669"/>
    <property type="project" value="UniProtKB-KW"/>
</dbReference>
<dbReference type="AlphaFoldDB" id="A0AAQ3R4L7"/>
<dbReference type="GO" id="GO:0001042">
    <property type="term" value="F:RNA polymerase I core binding"/>
    <property type="evidence" value="ECO:0007669"/>
    <property type="project" value="TreeGrafter"/>
</dbReference>
<feature type="compositionally biased region" description="Low complexity" evidence="2">
    <location>
        <begin position="1"/>
        <end position="11"/>
    </location>
</feature>
<evidence type="ECO:0000313" key="3">
    <source>
        <dbReference type="EMBL" id="WPH01041.1"/>
    </source>
</evidence>
<keyword evidence="3" id="KW-0648">Protein biosynthesis</keyword>
<dbReference type="InterPro" id="IPR007991">
    <property type="entry name" value="RNA_pol_I_trans_ini_fac_RRN3"/>
</dbReference>
<evidence type="ECO:0000256" key="2">
    <source>
        <dbReference type="SAM" id="MobiDB-lite"/>
    </source>
</evidence>
<dbReference type="EMBL" id="CP138584">
    <property type="protein sequence ID" value="WPH01041.1"/>
    <property type="molecule type" value="Genomic_DNA"/>
</dbReference>
<feature type="region of interest" description="Disordered" evidence="2">
    <location>
        <begin position="1"/>
        <end position="50"/>
    </location>
</feature>
<keyword evidence="3" id="KW-0396">Initiation factor</keyword>
<keyword evidence="4" id="KW-1185">Reference proteome</keyword>
<dbReference type="SUPFAM" id="SSF48371">
    <property type="entry name" value="ARM repeat"/>
    <property type="match status" value="1"/>
</dbReference>
<feature type="compositionally biased region" description="Acidic residues" evidence="2">
    <location>
        <begin position="647"/>
        <end position="670"/>
    </location>
</feature>
<evidence type="ECO:0000313" key="4">
    <source>
        <dbReference type="Proteomes" id="UP001303373"/>
    </source>
</evidence>
<dbReference type="GO" id="GO:0005634">
    <property type="term" value="C:nucleus"/>
    <property type="evidence" value="ECO:0007669"/>
    <property type="project" value="TreeGrafter"/>
</dbReference>
<accession>A0AAQ3R4L7</accession>
<dbReference type="Pfam" id="PF05327">
    <property type="entry name" value="RRN3"/>
    <property type="match status" value="1"/>
</dbReference>